<comment type="catalytic activity">
    <reaction evidence="6">
        <text>N-terminal N-formyl-L-methionyl-[peptide] + H2O = N-terminal L-methionyl-[peptide] + formate</text>
        <dbReference type="Rhea" id="RHEA:24420"/>
        <dbReference type="Rhea" id="RHEA-COMP:10639"/>
        <dbReference type="Rhea" id="RHEA-COMP:10640"/>
        <dbReference type="ChEBI" id="CHEBI:15377"/>
        <dbReference type="ChEBI" id="CHEBI:15740"/>
        <dbReference type="ChEBI" id="CHEBI:49298"/>
        <dbReference type="ChEBI" id="CHEBI:64731"/>
        <dbReference type="EC" id="3.5.1.88"/>
    </reaction>
</comment>
<dbReference type="GO" id="GO:0042586">
    <property type="term" value="F:peptide deformylase activity"/>
    <property type="evidence" value="ECO:0007669"/>
    <property type="project" value="UniProtKB-UniRule"/>
</dbReference>
<sequence>MLTMKDIILEGHPTLRMKAERVEFPMDPKLKETALSMMEFLRNSQDEELAEKYGLRAGVGIAAPQINISKQIFAMLLYRYNDEGEVIGEEFSEIFVNPKIRRHSVVQAALKTGEGCLSVDREVPGFVPRPKTCTIDYQDLEGQDKTVKLRDYPAIVAQHEIDHLNGIMFYDHIDADHPWKQDDGLVLI</sequence>
<dbReference type="Pfam" id="PF01327">
    <property type="entry name" value="Pep_deformylase"/>
    <property type="match status" value="1"/>
</dbReference>
<evidence type="ECO:0000313" key="8">
    <source>
        <dbReference type="Proteomes" id="UP001229251"/>
    </source>
</evidence>
<name>A0AAJ1V371_9LACT</name>
<dbReference type="Gene3D" id="3.90.45.10">
    <property type="entry name" value="Peptide deformylase"/>
    <property type="match status" value="1"/>
</dbReference>
<keyword evidence="3 6" id="KW-0378">Hydrolase</keyword>
<organism evidence="7 8">
    <name type="scientific">Facklamia hominis</name>
    <dbReference type="NCBI Taxonomy" id="178214"/>
    <lineage>
        <taxon>Bacteria</taxon>
        <taxon>Bacillati</taxon>
        <taxon>Bacillota</taxon>
        <taxon>Bacilli</taxon>
        <taxon>Lactobacillales</taxon>
        <taxon>Aerococcaceae</taxon>
        <taxon>Facklamia</taxon>
    </lineage>
</organism>
<accession>A0AAJ1V371</accession>
<evidence type="ECO:0000256" key="1">
    <source>
        <dbReference type="ARBA" id="ARBA00010759"/>
    </source>
</evidence>
<keyword evidence="2 6" id="KW-0479">Metal-binding</keyword>
<dbReference type="HAMAP" id="MF_00163">
    <property type="entry name" value="Pep_deformylase"/>
    <property type="match status" value="1"/>
</dbReference>
<feature type="binding site" evidence="6">
    <location>
        <position position="116"/>
    </location>
    <ligand>
        <name>Fe cation</name>
        <dbReference type="ChEBI" id="CHEBI:24875"/>
    </ligand>
</feature>
<comment type="cofactor">
    <cofactor evidence="6">
        <name>Fe(2+)</name>
        <dbReference type="ChEBI" id="CHEBI:29033"/>
    </cofactor>
    <text evidence="6">Binds 1 Fe(2+) ion.</text>
</comment>
<dbReference type="Proteomes" id="UP001229251">
    <property type="component" value="Unassembled WGS sequence"/>
</dbReference>
<keyword evidence="5 6" id="KW-0408">Iron</keyword>
<dbReference type="PIRSF" id="PIRSF004749">
    <property type="entry name" value="Pep_def"/>
    <property type="match status" value="1"/>
</dbReference>
<gene>
    <name evidence="6 7" type="primary">def</name>
    <name evidence="7" type="ORF">QP433_07780</name>
</gene>
<reference evidence="7" key="1">
    <citation type="submission" date="2023-05" db="EMBL/GenBank/DDBJ databases">
        <title>Cataloging the Phylogenetic Diversity of Human Bladder Bacteria.</title>
        <authorList>
            <person name="Du J."/>
        </authorList>
    </citation>
    <scope>NUCLEOTIDE SEQUENCE</scope>
    <source>
        <strain evidence="7">UMB1231</strain>
    </source>
</reference>
<dbReference type="GO" id="GO:0006412">
    <property type="term" value="P:translation"/>
    <property type="evidence" value="ECO:0007669"/>
    <property type="project" value="UniProtKB-UniRule"/>
</dbReference>
<protein>
    <recommendedName>
        <fullName evidence="6">Peptide deformylase</fullName>
        <shortName evidence="6">PDF</shortName>
        <ecNumber evidence="6">3.5.1.88</ecNumber>
    </recommendedName>
    <alternativeName>
        <fullName evidence="6">Polypeptide deformylase</fullName>
    </alternativeName>
</protein>
<evidence type="ECO:0000256" key="4">
    <source>
        <dbReference type="ARBA" id="ARBA00022917"/>
    </source>
</evidence>
<dbReference type="PANTHER" id="PTHR10458:SF8">
    <property type="entry name" value="PEPTIDE DEFORMYLASE 2"/>
    <property type="match status" value="1"/>
</dbReference>
<dbReference type="EMBL" id="JASOOE010000017">
    <property type="protein sequence ID" value="MDK7187878.1"/>
    <property type="molecule type" value="Genomic_DNA"/>
</dbReference>
<dbReference type="CDD" id="cd00487">
    <property type="entry name" value="Pep_deformylase"/>
    <property type="match status" value="1"/>
</dbReference>
<proteinExistence type="inferred from homology"/>
<keyword evidence="4 6" id="KW-0648">Protein biosynthesis</keyword>
<dbReference type="InterPro" id="IPR036821">
    <property type="entry name" value="Peptide_deformylase_sf"/>
</dbReference>
<evidence type="ECO:0000313" key="7">
    <source>
        <dbReference type="EMBL" id="MDK7187878.1"/>
    </source>
</evidence>
<dbReference type="PRINTS" id="PR01576">
    <property type="entry name" value="PDEFORMYLASE"/>
</dbReference>
<comment type="function">
    <text evidence="6">Removes the formyl group from the N-terminal Met of newly synthesized proteins. Requires at least a dipeptide for an efficient rate of reaction. N-terminal L-methionine is a prerequisite for activity but the enzyme has broad specificity at other positions.</text>
</comment>
<comment type="similarity">
    <text evidence="1 6">Belongs to the polypeptide deformylase family.</text>
</comment>
<dbReference type="AlphaFoldDB" id="A0AAJ1V371"/>
<dbReference type="FunFam" id="3.90.45.10:FF:000002">
    <property type="entry name" value="Peptide deformylase"/>
    <property type="match status" value="1"/>
</dbReference>
<feature type="binding site" evidence="6">
    <location>
        <position position="163"/>
    </location>
    <ligand>
        <name>Fe cation</name>
        <dbReference type="ChEBI" id="CHEBI:24875"/>
    </ligand>
</feature>
<evidence type="ECO:0000256" key="6">
    <source>
        <dbReference type="HAMAP-Rule" id="MF_00163"/>
    </source>
</evidence>
<dbReference type="NCBIfam" id="TIGR00079">
    <property type="entry name" value="pept_deformyl"/>
    <property type="match status" value="1"/>
</dbReference>
<dbReference type="GO" id="GO:0046872">
    <property type="term" value="F:metal ion binding"/>
    <property type="evidence" value="ECO:0007669"/>
    <property type="project" value="UniProtKB-KW"/>
</dbReference>
<feature type="active site" evidence="6">
    <location>
        <position position="160"/>
    </location>
</feature>
<dbReference type="InterPro" id="IPR023635">
    <property type="entry name" value="Peptide_deformylase"/>
</dbReference>
<dbReference type="RefSeq" id="WP_070609868.1">
    <property type="nucleotide sequence ID" value="NZ_JASOOE010000017.1"/>
</dbReference>
<feature type="binding site" evidence="6">
    <location>
        <position position="159"/>
    </location>
    <ligand>
        <name>Fe cation</name>
        <dbReference type="ChEBI" id="CHEBI:24875"/>
    </ligand>
</feature>
<comment type="caution">
    <text evidence="7">The sequence shown here is derived from an EMBL/GenBank/DDBJ whole genome shotgun (WGS) entry which is preliminary data.</text>
</comment>
<evidence type="ECO:0000256" key="3">
    <source>
        <dbReference type="ARBA" id="ARBA00022801"/>
    </source>
</evidence>
<evidence type="ECO:0000256" key="2">
    <source>
        <dbReference type="ARBA" id="ARBA00022723"/>
    </source>
</evidence>
<dbReference type="SUPFAM" id="SSF56420">
    <property type="entry name" value="Peptide deformylase"/>
    <property type="match status" value="1"/>
</dbReference>
<dbReference type="EC" id="3.5.1.88" evidence="6"/>
<evidence type="ECO:0000256" key="5">
    <source>
        <dbReference type="ARBA" id="ARBA00023004"/>
    </source>
</evidence>
<dbReference type="PANTHER" id="PTHR10458">
    <property type="entry name" value="PEPTIDE DEFORMYLASE"/>
    <property type="match status" value="1"/>
</dbReference>